<dbReference type="PANTHER" id="PTHR14187:SF5">
    <property type="entry name" value="HEAT SHOCK 70 KDA PROTEIN 12A"/>
    <property type="match status" value="1"/>
</dbReference>
<evidence type="ECO:0000313" key="4">
    <source>
        <dbReference type="Proteomes" id="UP000265703"/>
    </source>
</evidence>
<dbReference type="EMBL" id="QKYT01000685">
    <property type="protein sequence ID" value="RIA82253.1"/>
    <property type="molecule type" value="Genomic_DNA"/>
</dbReference>
<dbReference type="InterPro" id="IPR043129">
    <property type="entry name" value="ATPase_NBD"/>
</dbReference>
<keyword evidence="1" id="KW-0547">Nucleotide-binding</keyword>
<organism evidence="3 4">
    <name type="scientific">Glomus cerebriforme</name>
    <dbReference type="NCBI Taxonomy" id="658196"/>
    <lineage>
        <taxon>Eukaryota</taxon>
        <taxon>Fungi</taxon>
        <taxon>Fungi incertae sedis</taxon>
        <taxon>Mucoromycota</taxon>
        <taxon>Glomeromycotina</taxon>
        <taxon>Glomeromycetes</taxon>
        <taxon>Glomerales</taxon>
        <taxon>Glomeraceae</taxon>
        <taxon>Glomus</taxon>
    </lineage>
</organism>
<dbReference type="GO" id="GO:0005524">
    <property type="term" value="F:ATP binding"/>
    <property type="evidence" value="ECO:0007669"/>
    <property type="project" value="UniProtKB-KW"/>
</dbReference>
<dbReference type="Gene3D" id="3.30.420.40">
    <property type="match status" value="2"/>
</dbReference>
<evidence type="ECO:0000256" key="2">
    <source>
        <dbReference type="ARBA" id="ARBA00022840"/>
    </source>
</evidence>
<keyword evidence="2" id="KW-0067">ATP-binding</keyword>
<name>A0A397S7A2_9GLOM</name>
<keyword evidence="4" id="KW-1185">Reference proteome</keyword>
<evidence type="ECO:0000313" key="3">
    <source>
        <dbReference type="EMBL" id="RIA82253.1"/>
    </source>
</evidence>
<sequence>MSWKTDIRVVVGIDFGTTYSGFSLSHVEEDIKGISTNDEWPAVMGLSGGIGQLKTNTALQYTDDFEEVELWGQPAMYKKPNKKNKEKKPIELFKLFLGNCIDKYKPKLPKKVTYKRAITDYLCEVGKFIKEIVTQKWTEIDFMQDVLLVLTVPAEYSENDKAIMRECLFNAGLIADKCSEKLQFTTEPEAAAIYCMYSTLREHELAEPGTTFMIVDCGGGTVDLTTRKLLEGNQLGEVTERAGDFCGSTFIDKKFIELLKREVGKSAVNSLNENHYGQLQYIVQEFCQNIKLPFTGDDPDVNHEMDLEDIAPALLEYVTGSEKDLMERKEWIIELDFNTVKSMFDPIVDRIIEMIRVQLDNSSKKCSAIFLVGGFGQSKYLQTRIEEEFNDLVDNISIPTSPIAAVSRGATIYGKSLYESENLKTTNNLKCVIATRVLNHTFGIKISPLWEDGDPPDRITTNERIHKFHCIVERKTEVNTNQEFLVENLVPTHPDQTKLSFEIFYTKEYSAVYCDEPGMTLLGNLIIDLPDVNLGIKRRCTFSLTFGDMEIKAKAFNQTNGQNYQTNFELNNI</sequence>
<gene>
    <name evidence="3" type="ORF">C1645_513161</name>
</gene>
<dbReference type="STRING" id="658196.A0A397S7A2"/>
<dbReference type="PRINTS" id="PR00301">
    <property type="entry name" value="HEATSHOCK70"/>
</dbReference>
<dbReference type="PANTHER" id="PTHR14187">
    <property type="entry name" value="ALPHA KINASE/ELONGATION FACTOR 2 KINASE"/>
    <property type="match status" value="1"/>
</dbReference>
<dbReference type="GO" id="GO:0140662">
    <property type="term" value="F:ATP-dependent protein folding chaperone"/>
    <property type="evidence" value="ECO:0007669"/>
    <property type="project" value="InterPro"/>
</dbReference>
<reference evidence="3 4" key="1">
    <citation type="submission" date="2018-06" db="EMBL/GenBank/DDBJ databases">
        <title>Comparative genomics reveals the genomic features of Rhizophagus irregularis, R. cerebriforme, R. diaphanum and Gigaspora rosea, and their symbiotic lifestyle signature.</title>
        <authorList>
            <person name="Morin E."/>
            <person name="San Clemente H."/>
            <person name="Chen E.C.H."/>
            <person name="De La Providencia I."/>
            <person name="Hainaut M."/>
            <person name="Kuo A."/>
            <person name="Kohler A."/>
            <person name="Murat C."/>
            <person name="Tang N."/>
            <person name="Roy S."/>
            <person name="Loubradou J."/>
            <person name="Henrissat B."/>
            <person name="Grigoriev I.V."/>
            <person name="Corradi N."/>
            <person name="Roux C."/>
            <person name="Martin F.M."/>
        </authorList>
    </citation>
    <scope>NUCLEOTIDE SEQUENCE [LARGE SCALE GENOMIC DNA]</scope>
    <source>
        <strain evidence="3 4">DAOM 227022</strain>
    </source>
</reference>
<protein>
    <recommendedName>
        <fullName evidence="5">Actin-like ATPase domain-containing protein</fullName>
    </recommendedName>
</protein>
<evidence type="ECO:0000256" key="1">
    <source>
        <dbReference type="ARBA" id="ARBA00022741"/>
    </source>
</evidence>
<dbReference type="SUPFAM" id="SSF53067">
    <property type="entry name" value="Actin-like ATPase domain"/>
    <property type="match status" value="2"/>
</dbReference>
<evidence type="ECO:0008006" key="5">
    <source>
        <dbReference type="Google" id="ProtNLM"/>
    </source>
</evidence>
<accession>A0A397S7A2</accession>
<dbReference type="OrthoDB" id="2963168at2759"/>
<comment type="caution">
    <text evidence="3">The sequence shown here is derived from an EMBL/GenBank/DDBJ whole genome shotgun (WGS) entry which is preliminary data.</text>
</comment>
<dbReference type="Pfam" id="PF00012">
    <property type="entry name" value="HSP70"/>
    <property type="match status" value="1"/>
</dbReference>
<dbReference type="InterPro" id="IPR013126">
    <property type="entry name" value="Hsp_70_fam"/>
</dbReference>
<dbReference type="CDD" id="cd10229">
    <property type="entry name" value="ASKHA_NBD_HSP70_HSPA12"/>
    <property type="match status" value="1"/>
</dbReference>
<dbReference type="Proteomes" id="UP000265703">
    <property type="component" value="Unassembled WGS sequence"/>
</dbReference>
<dbReference type="AlphaFoldDB" id="A0A397S7A2"/>
<proteinExistence type="predicted"/>
<dbReference type="Gene3D" id="3.90.640.10">
    <property type="entry name" value="Actin, Chain A, domain 4"/>
    <property type="match status" value="1"/>
</dbReference>